<dbReference type="Pfam" id="PF03732">
    <property type="entry name" value="Retrotrans_gag"/>
    <property type="match status" value="1"/>
</dbReference>
<dbReference type="InterPro" id="IPR005162">
    <property type="entry name" value="Retrotrans_gag_dom"/>
</dbReference>
<accession>A0A6A4GCI7</accession>
<evidence type="ECO:0000313" key="3">
    <source>
        <dbReference type="Proteomes" id="UP000799118"/>
    </source>
</evidence>
<protein>
    <recommendedName>
        <fullName evidence="1">Retrotransposon gag domain-containing protein</fullName>
    </recommendedName>
</protein>
<evidence type="ECO:0000259" key="1">
    <source>
        <dbReference type="Pfam" id="PF03732"/>
    </source>
</evidence>
<gene>
    <name evidence="2" type="ORF">BT96DRAFT_961093</name>
</gene>
<organism evidence="2 3">
    <name type="scientific">Gymnopus androsaceus JB14</name>
    <dbReference type="NCBI Taxonomy" id="1447944"/>
    <lineage>
        <taxon>Eukaryota</taxon>
        <taxon>Fungi</taxon>
        <taxon>Dikarya</taxon>
        <taxon>Basidiomycota</taxon>
        <taxon>Agaricomycotina</taxon>
        <taxon>Agaricomycetes</taxon>
        <taxon>Agaricomycetidae</taxon>
        <taxon>Agaricales</taxon>
        <taxon>Marasmiineae</taxon>
        <taxon>Omphalotaceae</taxon>
        <taxon>Gymnopus</taxon>
    </lineage>
</organism>
<feature type="domain" description="Retrotransposon gag" evidence="1">
    <location>
        <begin position="47"/>
        <end position="136"/>
    </location>
</feature>
<proteinExistence type="predicted"/>
<dbReference type="Proteomes" id="UP000799118">
    <property type="component" value="Unassembled WGS sequence"/>
</dbReference>
<dbReference type="AlphaFoldDB" id="A0A6A4GCI7"/>
<evidence type="ECO:0000313" key="2">
    <source>
        <dbReference type="EMBL" id="KAE9383128.1"/>
    </source>
</evidence>
<name>A0A6A4GCI7_9AGAR</name>
<dbReference type="EMBL" id="ML770689">
    <property type="protein sequence ID" value="KAE9383128.1"/>
    <property type="molecule type" value="Genomic_DNA"/>
</dbReference>
<dbReference type="OrthoDB" id="3267748at2759"/>
<sequence>MLLKPDPPESYDGSVDVRAFIKFVTEGTAYVRDGRVPSNRRVLKLSKYLKGKAYQFYLTTVADSPFDWRLKKFFTELYNYCFPLTYRLDQRRKLKRTFQNDKSVRDYLAELNDLFNTIGLIDEREKVHKLWSGLNRNIQKGLWREKLNPEYSSYIEIARKESSPLREKELSLSAGQ</sequence>
<reference evidence="2" key="1">
    <citation type="journal article" date="2019" name="Environ. Microbiol.">
        <title>Fungal ecological strategies reflected in gene transcription - a case study of two litter decomposers.</title>
        <authorList>
            <person name="Barbi F."/>
            <person name="Kohler A."/>
            <person name="Barry K."/>
            <person name="Baskaran P."/>
            <person name="Daum C."/>
            <person name="Fauchery L."/>
            <person name="Ihrmark K."/>
            <person name="Kuo A."/>
            <person name="LaButti K."/>
            <person name="Lipzen A."/>
            <person name="Morin E."/>
            <person name="Grigoriev I.V."/>
            <person name="Henrissat B."/>
            <person name="Lindahl B."/>
            <person name="Martin F."/>
        </authorList>
    </citation>
    <scope>NUCLEOTIDE SEQUENCE</scope>
    <source>
        <strain evidence="2">JB14</strain>
    </source>
</reference>
<keyword evidence="3" id="KW-1185">Reference proteome</keyword>